<gene>
    <name evidence="2" type="ORF">ALC57_00466</name>
</gene>
<evidence type="ECO:0000313" key="3">
    <source>
        <dbReference type="Proteomes" id="UP000078492"/>
    </source>
</evidence>
<reference evidence="2 3" key="1">
    <citation type="submission" date="2015-09" db="EMBL/GenBank/DDBJ databases">
        <title>Trachymyrmex cornetzi WGS genome.</title>
        <authorList>
            <person name="Nygaard S."/>
            <person name="Hu H."/>
            <person name="Boomsma J."/>
            <person name="Zhang G."/>
        </authorList>
    </citation>
    <scope>NUCLEOTIDE SEQUENCE [LARGE SCALE GENOMIC DNA]</scope>
    <source>
        <strain evidence="2">Tcor2-1</strain>
        <tissue evidence="2">Whole body</tissue>
    </source>
</reference>
<dbReference type="InterPro" id="IPR012337">
    <property type="entry name" value="RNaseH-like_sf"/>
</dbReference>
<protein>
    <recommendedName>
        <fullName evidence="1">HAT C-terminal dimerisation domain-containing protein</fullName>
    </recommendedName>
</protein>
<dbReference type="EMBL" id="KQ978569">
    <property type="protein sequence ID" value="KYN30073.1"/>
    <property type="molecule type" value="Genomic_DNA"/>
</dbReference>
<dbReference type="GO" id="GO:0046983">
    <property type="term" value="F:protein dimerization activity"/>
    <property type="evidence" value="ECO:0007669"/>
    <property type="project" value="InterPro"/>
</dbReference>
<dbReference type="Proteomes" id="UP000078492">
    <property type="component" value="Unassembled WGS sequence"/>
</dbReference>
<dbReference type="AlphaFoldDB" id="A0A151JRS1"/>
<name>A0A151JRS1_9HYME</name>
<feature type="non-terminal residue" evidence="2">
    <location>
        <position position="1"/>
    </location>
</feature>
<sequence>DLISTQPIISSSIEAFSYLESKSRDLCSLVNFPNKKKIFFKYNTSLSLSAPVERLFSIGQQIYVPRRNRLSDGNFEKLLFLKNKDL</sequence>
<dbReference type="SUPFAM" id="SSF53098">
    <property type="entry name" value="Ribonuclease H-like"/>
    <property type="match status" value="1"/>
</dbReference>
<organism evidence="2 3">
    <name type="scientific">Trachymyrmex cornetzi</name>
    <dbReference type="NCBI Taxonomy" id="471704"/>
    <lineage>
        <taxon>Eukaryota</taxon>
        <taxon>Metazoa</taxon>
        <taxon>Ecdysozoa</taxon>
        <taxon>Arthropoda</taxon>
        <taxon>Hexapoda</taxon>
        <taxon>Insecta</taxon>
        <taxon>Pterygota</taxon>
        <taxon>Neoptera</taxon>
        <taxon>Endopterygota</taxon>
        <taxon>Hymenoptera</taxon>
        <taxon>Apocrita</taxon>
        <taxon>Aculeata</taxon>
        <taxon>Formicoidea</taxon>
        <taxon>Formicidae</taxon>
        <taxon>Myrmicinae</taxon>
        <taxon>Trachymyrmex</taxon>
    </lineage>
</organism>
<evidence type="ECO:0000259" key="1">
    <source>
        <dbReference type="Pfam" id="PF05699"/>
    </source>
</evidence>
<dbReference type="InterPro" id="IPR008906">
    <property type="entry name" value="HATC_C_dom"/>
</dbReference>
<keyword evidence="3" id="KW-1185">Reference proteome</keyword>
<evidence type="ECO:0000313" key="2">
    <source>
        <dbReference type="EMBL" id="KYN30073.1"/>
    </source>
</evidence>
<dbReference type="STRING" id="471704.A0A151JRS1"/>
<dbReference type="Pfam" id="PF05699">
    <property type="entry name" value="Dimer_Tnp_hAT"/>
    <property type="match status" value="1"/>
</dbReference>
<feature type="domain" description="HAT C-terminal dimerisation" evidence="1">
    <location>
        <begin position="31"/>
        <end position="83"/>
    </location>
</feature>
<proteinExistence type="predicted"/>
<accession>A0A151JRS1</accession>